<proteinExistence type="predicted"/>
<gene>
    <name evidence="1" type="ORF">Klosneuvirus_8_9</name>
</gene>
<protein>
    <submittedName>
        <fullName evidence="1">Uncharacterized protein</fullName>
    </submittedName>
</protein>
<dbReference type="EMBL" id="KY684115">
    <property type="protein sequence ID" value="ARF12585.1"/>
    <property type="molecule type" value="Genomic_DNA"/>
</dbReference>
<organism evidence="1">
    <name type="scientific">Klosneuvirus KNV1</name>
    <dbReference type="NCBI Taxonomy" id="1977640"/>
    <lineage>
        <taxon>Viruses</taxon>
        <taxon>Varidnaviria</taxon>
        <taxon>Bamfordvirae</taxon>
        <taxon>Nucleocytoviricota</taxon>
        <taxon>Megaviricetes</taxon>
        <taxon>Imitervirales</taxon>
        <taxon>Mimiviridae</taxon>
        <taxon>Klosneuvirinae</taxon>
        <taxon>Klosneuvirus</taxon>
    </lineage>
</organism>
<evidence type="ECO:0000313" key="1">
    <source>
        <dbReference type="EMBL" id="ARF12585.1"/>
    </source>
</evidence>
<accession>A0A1V0SLH2</accession>
<name>A0A1V0SLH2_9VIRU</name>
<reference evidence="1" key="1">
    <citation type="journal article" date="2017" name="Science">
        <title>Giant viruses with an expanded complement of translation system components.</title>
        <authorList>
            <person name="Schulz F."/>
            <person name="Yutin N."/>
            <person name="Ivanova N.N."/>
            <person name="Ortega D.R."/>
            <person name="Lee T.K."/>
            <person name="Vierheilig J."/>
            <person name="Daims H."/>
            <person name="Horn M."/>
            <person name="Wagner M."/>
            <person name="Jensen G.J."/>
            <person name="Kyrpides N.C."/>
            <person name="Koonin E.V."/>
            <person name="Woyke T."/>
        </authorList>
    </citation>
    <scope>NUCLEOTIDE SEQUENCE</scope>
    <source>
        <strain evidence="1">KNV1</strain>
    </source>
</reference>
<sequence length="304" mass="35635">MESVSLQRKLIELKTKLLPLQQILLIPELKEAVDMIQKCIDTEELVETSKPYEPLVCLDKVNVPQIYTDLYNINDSWHGCQEAITTAMTYDKVDNSRFFETFEINNFFWENLINELTTLSASNDIIALILLNIEQQISDKNEDCSWDDACNILVSKYMLPKYGIDDSEIKKVHDVIEKVRNDTQSKYNINKLAKQANTPKKEPFTFERIYEECMEISKEHNISVRLFDFNKQMSYYIHWSETLTDPIRTSVSVNEFKDAIAKDPRMKNKLGLLLFEKDNILIYANISTYKMTNEIKDRFTELFS</sequence>